<dbReference type="SMART" id="SM00060">
    <property type="entry name" value="FN3"/>
    <property type="match status" value="5"/>
</dbReference>
<evidence type="ECO:0000313" key="5">
    <source>
        <dbReference type="EMBL" id="ALP53607.1"/>
    </source>
</evidence>
<dbReference type="KEGG" id="tee:Tel_10955"/>
<dbReference type="PANTHER" id="PTHR13817">
    <property type="entry name" value="TITIN"/>
    <property type="match status" value="1"/>
</dbReference>
<reference evidence="5" key="1">
    <citation type="submission" date="2015-10" db="EMBL/GenBank/DDBJ databases">
        <title>Description of Candidatus Tenderia electrophaga gen. nov, sp. nov., an Uncultivated Electroautotroph from a Biocathode Enrichment.</title>
        <authorList>
            <person name="Eddie B.J."/>
            <person name="Malanoski A.P."/>
            <person name="Wang Z."/>
            <person name="Hall R.J."/>
            <person name="Oh S.D."/>
            <person name="Heiner C."/>
            <person name="Lin B."/>
            <person name="Strycharz-Glaven S.M."/>
        </authorList>
    </citation>
    <scope>NUCLEOTIDE SEQUENCE [LARGE SCALE GENOMIC DNA]</scope>
    <source>
        <strain evidence="5">NRL1</strain>
    </source>
</reference>
<feature type="domain" description="Fibronectin type-III" evidence="4">
    <location>
        <begin position="192"/>
        <end position="298"/>
    </location>
</feature>
<feature type="region of interest" description="Disordered" evidence="2">
    <location>
        <begin position="397"/>
        <end position="428"/>
    </location>
</feature>
<feature type="compositionally biased region" description="Polar residues" evidence="2">
    <location>
        <begin position="807"/>
        <end position="819"/>
    </location>
</feature>
<accession>A0A0S2TEK9</accession>
<evidence type="ECO:0000259" key="4">
    <source>
        <dbReference type="PROSITE" id="PS50853"/>
    </source>
</evidence>
<feature type="domain" description="Fibronectin type-III" evidence="4">
    <location>
        <begin position="576"/>
        <end position="683"/>
    </location>
</feature>
<sequence length="1481" mass="151869">MDTFIKPASIYVWIGVLLCLLSSATVEAGTTTLYPSGANAGDNAAYQNSASTDLDDNDSTNYGTSSGSSNDFYLDMDDSSSGGSIDSVRVSARLRCVNTCDGGWSADNPATFRIGVKTNGSSYFASSDSHSSTGYSLYNGSSYSTNPQSGSAWTWSEIDNLVAIVDHTNSTAIRVTELYVTINWTDNTAPAAVADLAAGNPQSTTIDLDWTAPGNDGSSGTADSYDIRYSTSTITAGNWSSATQVTGEPSPSIAGSSESMTVTGLSSSTTYYFAIKTADAIPNTSSISNIASATTAAPDVTAPATISDLAIGTVTTSSVGLTWHAPGDDASSGTATSYDIRYSTAAINDGNWGSATQVSGEPSPLSAGTLQSYTVTGLSNGTTYYFAIKTVDEASNWSGTSNSPNAITPSGTSVTLHPSGANASDNASYQSSAATDLDTNDSTYYGTSSGSSNDFYLDLDDSAVGGAIDDVRVSARLRCVNSCNGGWDGDDPATFRIGVKTNGSSYFAGSDSHSSTSYSLYNGSTYSTNPQSGSAWSWTEIDNLVGIVDHTNSTAMRVTELYAVVNYTPDSIAPAAVSDLATTNPTSTSVALTWTAPGDDGLMGTASSYDIRYSTSAINDGNWASATQASGEPTPSAAGSNQSFTVTGLSPGTTYYFAIKTSDNASNTSALSNSPSQATSAADPTAPAAISGLVAGSPGEASVLLSWTAPGDDDNTGTAASYDVRYSTSAINDGNWASATQATGEPAPQIAGSSEYFTVTGLNSSTTYYFAIKTSDEVPNTSALSNVHSATTSVSTGGVVTLHPSGANASDNASYSGSAASDLDSNDGNTSYGLSSGTGNDFYLDIDDSSQGGSIDDVRVSVVARCDPDCGGWGGTSSQFKIGVKTNGADYFDGGNTESDQTYSLHNGATYATNPDTGSAWTWSEIDALVGIVDHTAGDGLRVTEMYVEINYTPGDSTAPDAVSDLASGTLTDTSVQLSWTAPGDDGATGTATLYDIRYSTSPINDANWDFAAQATGEPAPAVAGSSESFTVTGLSPGTSYYFAVKTRDEIPNIAALSNVVNVTTYDPPVGGYTADNLIPAAQVSQSSSGDGVITINWKGRDNQSDNVTLNSFEYSVDGGSTWNAPTNGDASAALSSDWDDNGGSDWSTATTFASAPAHNFSFDTQHADVSGLDGVDQSDVQIRFTLNDGSMDSNSPVTSESVQVDNVAPTATITGASYSPASDTLTITGTDFTTIAAASTDIKSYVDWTKFVWDINGDDATTANISFVEGDVTSLTVTDATTLTLVFTGAKGTAIEGTSGYGSAGGADTLDVSVGFIKDAVGNTASTDAVADGALTIAVPNIGVTKLSSVISDPISASNPKRIPGAVIEYMITVSNSGNASPDADTTIVSNSIDSNKIEFYYDGGVSFTDGATSSDLAIDTVSYSQTAAPGPYVYDYTPSPDGDGYDPNITSFEVTTSGTFAYGGSPSASFTLKYRVRVK</sequence>
<dbReference type="Gene3D" id="2.60.40.10">
    <property type="entry name" value="Immunoglobulins"/>
    <property type="match status" value="5"/>
</dbReference>
<dbReference type="InterPro" id="IPR003961">
    <property type="entry name" value="FN3_dom"/>
</dbReference>
<keyword evidence="6" id="KW-1185">Reference proteome</keyword>
<dbReference type="Proteomes" id="UP000055136">
    <property type="component" value="Chromosome"/>
</dbReference>
<dbReference type="PANTHER" id="PTHR13817:SF73">
    <property type="entry name" value="FIBRONECTIN TYPE-III DOMAIN-CONTAINING PROTEIN"/>
    <property type="match status" value="1"/>
</dbReference>
<dbReference type="EMBL" id="CP013099">
    <property type="protein sequence ID" value="ALP53607.1"/>
    <property type="molecule type" value="Genomic_DNA"/>
</dbReference>
<name>A0A0S2TEK9_9GAMM</name>
<feature type="chain" id="PRO_5006604987" description="Fibronectin type-III domain-containing protein" evidence="3">
    <location>
        <begin position="29"/>
        <end position="1481"/>
    </location>
</feature>
<dbReference type="Pfam" id="PF00041">
    <property type="entry name" value="fn3"/>
    <property type="match status" value="5"/>
</dbReference>
<feature type="domain" description="Fibronectin type-III" evidence="4">
    <location>
        <begin position="962"/>
        <end position="1068"/>
    </location>
</feature>
<dbReference type="STRING" id="1748243.Tel_10955"/>
<feature type="domain" description="Fibronectin type-III" evidence="4">
    <location>
        <begin position="686"/>
        <end position="795"/>
    </location>
</feature>
<evidence type="ECO:0000256" key="2">
    <source>
        <dbReference type="SAM" id="MobiDB-lite"/>
    </source>
</evidence>
<protein>
    <recommendedName>
        <fullName evidence="4">Fibronectin type-III domain-containing protein</fullName>
    </recommendedName>
</protein>
<feature type="signal peptide" evidence="3">
    <location>
        <begin position="1"/>
        <end position="28"/>
    </location>
</feature>
<evidence type="ECO:0000256" key="1">
    <source>
        <dbReference type="ARBA" id="ARBA00022737"/>
    </source>
</evidence>
<proteinExistence type="predicted"/>
<dbReference type="InterPro" id="IPR013783">
    <property type="entry name" value="Ig-like_fold"/>
</dbReference>
<feature type="domain" description="Fibronectin type-III" evidence="4">
    <location>
        <begin position="305"/>
        <end position="411"/>
    </location>
</feature>
<evidence type="ECO:0000256" key="3">
    <source>
        <dbReference type="SAM" id="SignalP"/>
    </source>
</evidence>
<dbReference type="InterPro" id="IPR036116">
    <property type="entry name" value="FN3_sf"/>
</dbReference>
<keyword evidence="3" id="KW-0732">Signal</keyword>
<dbReference type="CDD" id="cd00063">
    <property type="entry name" value="FN3"/>
    <property type="match status" value="4"/>
</dbReference>
<gene>
    <name evidence="5" type="ORF">Tel_10955</name>
</gene>
<organism evidence="5 6">
    <name type="scientific">Candidatus Tenderia electrophaga</name>
    <dbReference type="NCBI Taxonomy" id="1748243"/>
    <lineage>
        <taxon>Bacteria</taxon>
        <taxon>Pseudomonadati</taxon>
        <taxon>Pseudomonadota</taxon>
        <taxon>Gammaproteobacteria</taxon>
        <taxon>Candidatus Tenderiales</taxon>
        <taxon>Candidatus Tenderiaceae</taxon>
        <taxon>Candidatus Tenderia</taxon>
    </lineage>
</organism>
<dbReference type="PROSITE" id="PS50853">
    <property type="entry name" value="FN3"/>
    <property type="match status" value="5"/>
</dbReference>
<feature type="region of interest" description="Disordered" evidence="2">
    <location>
        <begin position="803"/>
        <end position="824"/>
    </location>
</feature>
<dbReference type="InterPro" id="IPR050964">
    <property type="entry name" value="Striated_Muscle_Regulatory"/>
</dbReference>
<evidence type="ECO:0000313" key="6">
    <source>
        <dbReference type="Proteomes" id="UP000055136"/>
    </source>
</evidence>
<dbReference type="SUPFAM" id="SSF49265">
    <property type="entry name" value="Fibronectin type III"/>
    <property type="match status" value="3"/>
</dbReference>
<keyword evidence="1" id="KW-0677">Repeat</keyword>